<evidence type="ECO:0000259" key="6">
    <source>
        <dbReference type="Pfam" id="PF00931"/>
    </source>
</evidence>
<dbReference type="Pfam" id="PF18052">
    <property type="entry name" value="Rx_N"/>
    <property type="match status" value="1"/>
</dbReference>
<dbReference type="Gene3D" id="3.80.10.10">
    <property type="entry name" value="Ribonuclease Inhibitor"/>
    <property type="match status" value="2"/>
</dbReference>
<accession>A0A4S4D682</accession>
<dbReference type="Gene3D" id="1.20.5.4130">
    <property type="match status" value="1"/>
</dbReference>
<keyword evidence="1" id="KW-0433">Leucine-rich repeat</keyword>
<evidence type="ECO:0000259" key="8">
    <source>
        <dbReference type="Pfam" id="PF25019"/>
    </source>
</evidence>
<reference evidence="9 10" key="1">
    <citation type="journal article" date="2018" name="Proc. Natl. Acad. Sci. U.S.A.">
        <title>Draft genome sequence of Camellia sinensis var. sinensis provides insights into the evolution of the tea genome and tea quality.</title>
        <authorList>
            <person name="Wei C."/>
            <person name="Yang H."/>
            <person name="Wang S."/>
            <person name="Zhao J."/>
            <person name="Liu C."/>
            <person name="Gao L."/>
            <person name="Xia E."/>
            <person name="Lu Y."/>
            <person name="Tai Y."/>
            <person name="She G."/>
            <person name="Sun J."/>
            <person name="Cao H."/>
            <person name="Tong W."/>
            <person name="Gao Q."/>
            <person name="Li Y."/>
            <person name="Deng W."/>
            <person name="Jiang X."/>
            <person name="Wang W."/>
            <person name="Chen Q."/>
            <person name="Zhang S."/>
            <person name="Li H."/>
            <person name="Wu J."/>
            <person name="Wang P."/>
            <person name="Li P."/>
            <person name="Shi C."/>
            <person name="Zheng F."/>
            <person name="Jian J."/>
            <person name="Huang B."/>
            <person name="Shan D."/>
            <person name="Shi M."/>
            <person name="Fang C."/>
            <person name="Yue Y."/>
            <person name="Li F."/>
            <person name="Li D."/>
            <person name="Wei S."/>
            <person name="Han B."/>
            <person name="Jiang C."/>
            <person name="Yin Y."/>
            <person name="Xia T."/>
            <person name="Zhang Z."/>
            <person name="Bennetzen J.L."/>
            <person name="Zhao S."/>
            <person name="Wan X."/>
        </authorList>
    </citation>
    <scope>NUCLEOTIDE SEQUENCE [LARGE SCALE GENOMIC DNA]</scope>
    <source>
        <strain evidence="10">cv. Shuchazao</strain>
        <tissue evidence="9">Leaf</tissue>
    </source>
</reference>
<evidence type="ECO:0000313" key="9">
    <source>
        <dbReference type="EMBL" id="THF97902.1"/>
    </source>
</evidence>
<dbReference type="PANTHER" id="PTHR36766">
    <property type="entry name" value="PLANT BROAD-SPECTRUM MILDEW RESISTANCE PROTEIN RPW8"/>
    <property type="match status" value="1"/>
</dbReference>
<feature type="domain" description="NB-ARC" evidence="6">
    <location>
        <begin position="189"/>
        <end position="360"/>
    </location>
</feature>
<dbReference type="Pfam" id="PF00931">
    <property type="entry name" value="NB-ARC"/>
    <property type="match status" value="1"/>
</dbReference>
<dbReference type="PRINTS" id="PR00364">
    <property type="entry name" value="DISEASERSIST"/>
</dbReference>
<dbReference type="SUPFAM" id="SSF52058">
    <property type="entry name" value="L domain-like"/>
    <property type="match status" value="2"/>
</dbReference>
<dbReference type="Gene3D" id="3.40.50.300">
    <property type="entry name" value="P-loop containing nucleotide triphosphate hydrolases"/>
    <property type="match status" value="1"/>
</dbReference>
<dbReference type="InterPro" id="IPR056789">
    <property type="entry name" value="LRR_R13L1-DRL21"/>
</dbReference>
<dbReference type="InterPro" id="IPR027417">
    <property type="entry name" value="P-loop_NTPase"/>
</dbReference>
<gene>
    <name evidence="9" type="ORF">TEA_021912</name>
</gene>
<evidence type="ECO:0000256" key="4">
    <source>
        <dbReference type="ARBA" id="ARBA00022821"/>
    </source>
</evidence>
<dbReference type="STRING" id="542762.A0A4S4D682"/>
<keyword evidence="3" id="KW-0547">Nucleotide-binding</keyword>
<keyword evidence="4" id="KW-0611">Plant defense</keyword>
<dbReference type="InterPro" id="IPR041118">
    <property type="entry name" value="Rx_N"/>
</dbReference>
<dbReference type="PANTHER" id="PTHR36766:SF70">
    <property type="entry name" value="DISEASE RESISTANCE PROTEIN RGA4"/>
    <property type="match status" value="1"/>
</dbReference>
<organism evidence="9 10">
    <name type="scientific">Camellia sinensis var. sinensis</name>
    <name type="common">China tea</name>
    <dbReference type="NCBI Taxonomy" id="542762"/>
    <lineage>
        <taxon>Eukaryota</taxon>
        <taxon>Viridiplantae</taxon>
        <taxon>Streptophyta</taxon>
        <taxon>Embryophyta</taxon>
        <taxon>Tracheophyta</taxon>
        <taxon>Spermatophyta</taxon>
        <taxon>Magnoliopsida</taxon>
        <taxon>eudicotyledons</taxon>
        <taxon>Gunneridae</taxon>
        <taxon>Pentapetalae</taxon>
        <taxon>asterids</taxon>
        <taxon>Ericales</taxon>
        <taxon>Theaceae</taxon>
        <taxon>Camellia</taxon>
    </lineage>
</organism>
<evidence type="ECO:0000256" key="3">
    <source>
        <dbReference type="ARBA" id="ARBA00022741"/>
    </source>
</evidence>
<keyword evidence="10" id="KW-1185">Reference proteome</keyword>
<evidence type="ECO:0000256" key="5">
    <source>
        <dbReference type="ARBA" id="ARBA00022840"/>
    </source>
</evidence>
<evidence type="ECO:0000256" key="1">
    <source>
        <dbReference type="ARBA" id="ARBA00022614"/>
    </source>
</evidence>
<dbReference type="InterPro" id="IPR002182">
    <property type="entry name" value="NB-ARC"/>
</dbReference>
<feature type="domain" description="R13L1/DRL21-like LRR repeat region" evidence="8">
    <location>
        <begin position="531"/>
        <end position="660"/>
    </location>
</feature>
<feature type="domain" description="Disease resistance N-terminal" evidence="7">
    <location>
        <begin position="13"/>
        <end position="100"/>
    </location>
</feature>
<protein>
    <submittedName>
        <fullName evidence="9">Uncharacterized protein</fullName>
    </submittedName>
</protein>
<evidence type="ECO:0000313" key="10">
    <source>
        <dbReference type="Proteomes" id="UP000306102"/>
    </source>
</evidence>
<comment type="caution">
    <text evidence="9">The sequence shown here is derived from an EMBL/GenBank/DDBJ whole genome shotgun (WGS) entry which is preliminary data.</text>
</comment>
<sequence>MSASVLISAAQGILNPLIPLATEQIKLAWGFKDDLQRLEDRLKLTQALLCDAENHRGRVNLKTMQVWLKKLNSVVCSADDVLDELAFEVLRRKLEVQNRFMRNNKVCKFFFFCLSNPLPFRFKMANKVKNINLLLDNLKKDAEGIGLRPADQILNASTSVEPREVNFRLTIPFVDDKQVVGRDGDVSTVIDMMLGSDNTVDDLPVIAIVGMGGAGKTTLAQLVYKHDEVVKTFGEQRMWICVSDDFKVEGLLNEMVECLTGNKCETQNVQGIVKKLGEKLNGKKYLLVLDDVWNENQDKWVRMRDSLLGIGGSKGSKIMATTRSMDVVSTMRTSPSLTHHLNQLSENDSWTMFRKRAFANGGPTETQNEVNYNSELQHLSLDLMGRTSFEIPKENVGKLRTLFLTENLPINIAKVKCIRALSLERYDMKELRSSIRMFIHLRYLDLSRSKIRTLPSFITKLYNLQTLRLPSFKHLQMLPEKFCKLVSLRHFYIDDYDVEENRKLMPMMIGKLTALQTLPYFVVGEDKGHKIEELGSLSKLRGKLMIYNLERVKGREEAEKANISGKPNIHELGFCWDSPSTAEDTIRINHQDVLEGLKPHGNLKVFKLKKFEGQSFASWMMSGRDAQLLQNLVKIEISECTRCEQVPPLGNLPHLEVIRMFGLRNLKRIGPEFYGCHSVVNHDHDNHGFISGSCSGAATTATATKAPIVVFPALRELYLDDMLDIEEWSGLRVSSSSSDTIFFPLLEWLFIRNCPELTTIPSHLLSSQELIIGQVPYRFHPDERCSSDKRIEVYDCFKLEIEVSRFVGKKWQNPNKLTLCNLEELCYLPNNFQNLASLGDLTIANCPNLRCIIEEIEEEEASNCSGLTSLQRLRISHCEELTCLPKGLLQQTLVTLEIEECRKLIIEETEEETSNCSGLTSLQRLCILSCTNLTCLPKRLLQQTLITLVINGCPNLIIADPDELCRLPSLQKLQICECPRLVGWWDKRLFCLTSLQTLDIGRFSEELEYFPWPSTTVSAASEKVDDDDTKYHPNPKHYPFISLVSLTLHGWKKLKYLPDQLQHLTTLRHLSLSNIHGMEALPEWLGNLSSLYSLELVCCMDLMNLPTMEAMQRLTNLHYLTIYNCPLLYERCAWDSGQERHKIAHIPKIRMVKI</sequence>
<dbReference type="GO" id="GO:0051707">
    <property type="term" value="P:response to other organism"/>
    <property type="evidence" value="ECO:0007669"/>
    <property type="project" value="UniProtKB-ARBA"/>
</dbReference>
<dbReference type="InterPro" id="IPR032675">
    <property type="entry name" value="LRR_dom_sf"/>
</dbReference>
<dbReference type="AlphaFoldDB" id="A0A4S4D682"/>
<dbReference type="GO" id="GO:0005524">
    <property type="term" value="F:ATP binding"/>
    <property type="evidence" value="ECO:0007669"/>
    <property type="project" value="UniProtKB-KW"/>
</dbReference>
<proteinExistence type="predicted"/>
<keyword evidence="5" id="KW-0067">ATP-binding</keyword>
<evidence type="ECO:0000256" key="2">
    <source>
        <dbReference type="ARBA" id="ARBA00022737"/>
    </source>
</evidence>
<evidence type="ECO:0000259" key="7">
    <source>
        <dbReference type="Pfam" id="PF18052"/>
    </source>
</evidence>
<dbReference type="GO" id="GO:0043531">
    <property type="term" value="F:ADP binding"/>
    <property type="evidence" value="ECO:0007669"/>
    <property type="project" value="InterPro"/>
</dbReference>
<dbReference type="SUPFAM" id="SSF52540">
    <property type="entry name" value="P-loop containing nucleoside triphosphate hydrolases"/>
    <property type="match status" value="1"/>
</dbReference>
<dbReference type="Proteomes" id="UP000306102">
    <property type="component" value="Unassembled WGS sequence"/>
</dbReference>
<dbReference type="GO" id="GO:0006952">
    <property type="term" value="P:defense response"/>
    <property type="evidence" value="ECO:0007669"/>
    <property type="project" value="UniProtKB-KW"/>
</dbReference>
<dbReference type="EMBL" id="SDRB02012393">
    <property type="protein sequence ID" value="THF97902.1"/>
    <property type="molecule type" value="Genomic_DNA"/>
</dbReference>
<dbReference type="Pfam" id="PF25019">
    <property type="entry name" value="LRR_R13L1-DRL21"/>
    <property type="match status" value="1"/>
</dbReference>
<name>A0A4S4D682_CAMSN</name>
<keyword evidence="2" id="KW-0677">Repeat</keyword>